<dbReference type="SUPFAM" id="SSF53098">
    <property type="entry name" value="Ribonuclease H-like"/>
    <property type="match status" value="1"/>
</dbReference>
<comment type="caution">
    <text evidence="1">The sequence shown here is derived from an EMBL/GenBank/DDBJ whole genome shotgun (WGS) entry which is preliminary data.</text>
</comment>
<proteinExistence type="predicted"/>
<evidence type="ECO:0008006" key="3">
    <source>
        <dbReference type="Google" id="ProtNLM"/>
    </source>
</evidence>
<protein>
    <recommendedName>
        <fullName evidence="3">HAT C-terminal dimerisation domain-containing protein</fullName>
    </recommendedName>
</protein>
<dbReference type="AlphaFoldDB" id="A0AAV8YIK9"/>
<evidence type="ECO:0000313" key="1">
    <source>
        <dbReference type="EMBL" id="KAJ8951253.1"/>
    </source>
</evidence>
<gene>
    <name evidence="1" type="ORF">NQ314_007692</name>
</gene>
<reference evidence="1" key="1">
    <citation type="journal article" date="2023" name="Insect Mol. Biol.">
        <title>Genome sequencing provides insights into the evolution of gene families encoding plant cell wall-degrading enzymes in longhorned beetles.</title>
        <authorList>
            <person name="Shin N.R."/>
            <person name="Okamura Y."/>
            <person name="Kirsch R."/>
            <person name="Pauchet Y."/>
        </authorList>
    </citation>
    <scope>NUCLEOTIDE SEQUENCE</scope>
    <source>
        <strain evidence="1">RBIC_L_NR</strain>
    </source>
</reference>
<sequence length="114" mass="13599">MTKEKSNFPKDTVEFWRNLCTLTNFKDEYIFKNIAELALIILCIPHGNADVERIFSNIADIKTKKKRNKLSTSLLKALFRIKMDLYGKKLCCHNYTFTKEHFEKYNIKMHTFKK</sequence>
<organism evidence="1 2">
    <name type="scientific">Rhamnusium bicolor</name>
    <dbReference type="NCBI Taxonomy" id="1586634"/>
    <lineage>
        <taxon>Eukaryota</taxon>
        <taxon>Metazoa</taxon>
        <taxon>Ecdysozoa</taxon>
        <taxon>Arthropoda</taxon>
        <taxon>Hexapoda</taxon>
        <taxon>Insecta</taxon>
        <taxon>Pterygota</taxon>
        <taxon>Neoptera</taxon>
        <taxon>Endopterygota</taxon>
        <taxon>Coleoptera</taxon>
        <taxon>Polyphaga</taxon>
        <taxon>Cucujiformia</taxon>
        <taxon>Chrysomeloidea</taxon>
        <taxon>Cerambycidae</taxon>
        <taxon>Lepturinae</taxon>
        <taxon>Rhagiini</taxon>
        <taxon>Rhamnusium</taxon>
    </lineage>
</organism>
<accession>A0AAV8YIK9</accession>
<dbReference type="InterPro" id="IPR012337">
    <property type="entry name" value="RNaseH-like_sf"/>
</dbReference>
<evidence type="ECO:0000313" key="2">
    <source>
        <dbReference type="Proteomes" id="UP001162156"/>
    </source>
</evidence>
<keyword evidence="2" id="KW-1185">Reference proteome</keyword>
<dbReference type="Proteomes" id="UP001162156">
    <property type="component" value="Unassembled WGS sequence"/>
</dbReference>
<name>A0AAV8YIK9_9CUCU</name>
<dbReference type="EMBL" id="JANEYF010002120">
    <property type="protein sequence ID" value="KAJ8951253.1"/>
    <property type="molecule type" value="Genomic_DNA"/>
</dbReference>